<sequence length="155" mass="17234">MIFEINITNDDVEFSNFKESSKTTEGSIKGSATTNNKIIKNSATFKIAIIKDDISLIKNKELGEIIGNEDLKTSVGNEETLEAINLKNPDLNLTSDDVDFLTFNNSKANLKASSQSNRFRGTLEVKYSYTTKFNISIFEDALNKRGVSCNFCAKI</sequence>
<keyword evidence="2" id="KW-1185">Reference proteome</keyword>
<dbReference type="Proteomes" id="UP000294309">
    <property type="component" value="Chromosome"/>
</dbReference>
<name>A0A4P7AI85_9MOLU</name>
<evidence type="ECO:0000313" key="2">
    <source>
        <dbReference type="Proteomes" id="UP000294309"/>
    </source>
</evidence>
<dbReference type="InterPro" id="IPR007880">
    <property type="entry name" value="Spiralin"/>
</dbReference>
<evidence type="ECO:0000313" key="1">
    <source>
        <dbReference type="EMBL" id="QBQ07403.1"/>
    </source>
</evidence>
<dbReference type="EMBL" id="CP038013">
    <property type="protein sequence ID" value="QBQ07403.1"/>
    <property type="molecule type" value="Genomic_DNA"/>
</dbReference>
<protein>
    <submittedName>
        <fullName evidence="1">Uncharacterized protein</fullName>
    </submittedName>
</protein>
<dbReference type="AlphaFoldDB" id="A0A4P7AI85"/>
<dbReference type="KEGG" id="sgq:SGLAD_v1c02040"/>
<proteinExistence type="predicted"/>
<dbReference type="Pfam" id="PF05215">
    <property type="entry name" value="Spiralin"/>
    <property type="match status" value="1"/>
</dbReference>
<reference evidence="1 2" key="1">
    <citation type="submission" date="2019-03" db="EMBL/GenBank/DDBJ databases">
        <title>Complete genome sequence of Spiroplasma gladiatoris TG-1 (DSM 22552).</title>
        <authorList>
            <person name="Lin Y.-C."/>
            <person name="Chou L."/>
            <person name="Kuo C.-H."/>
        </authorList>
    </citation>
    <scope>NUCLEOTIDE SEQUENCE [LARGE SCALE GENOMIC DNA]</scope>
    <source>
        <strain evidence="1 2">TG-1</strain>
    </source>
</reference>
<gene>
    <name evidence="1" type="ORF">SGLAD_v1c02040</name>
</gene>
<organism evidence="1 2">
    <name type="scientific">Spiroplasma gladiatoris</name>
    <dbReference type="NCBI Taxonomy" id="2143"/>
    <lineage>
        <taxon>Bacteria</taxon>
        <taxon>Bacillati</taxon>
        <taxon>Mycoplasmatota</taxon>
        <taxon>Mollicutes</taxon>
        <taxon>Entomoplasmatales</taxon>
        <taxon>Spiroplasmataceae</taxon>
        <taxon>Spiroplasma</taxon>
    </lineage>
</organism>
<dbReference type="GO" id="GO:0016020">
    <property type="term" value="C:membrane"/>
    <property type="evidence" value="ECO:0007669"/>
    <property type="project" value="InterPro"/>
</dbReference>
<accession>A0A4P7AI85</accession>
<dbReference type="RefSeq" id="WP_134297197.1">
    <property type="nucleotide sequence ID" value="NZ_CP038013.1"/>
</dbReference>